<feature type="compositionally biased region" description="Basic and acidic residues" evidence="2">
    <location>
        <begin position="206"/>
        <end position="216"/>
    </location>
</feature>
<reference evidence="5 6" key="2">
    <citation type="journal article" date="2017" name="Genome Biol.">
        <title>New reference genome sequences of hot pepper reveal the massive evolution of plant disease-resistance genes by retroduplication.</title>
        <authorList>
            <person name="Kim S."/>
            <person name="Park J."/>
            <person name="Yeom S.I."/>
            <person name="Kim Y.M."/>
            <person name="Seo E."/>
            <person name="Kim K.T."/>
            <person name="Kim M.S."/>
            <person name="Lee J.M."/>
            <person name="Cheong K."/>
            <person name="Shin H.S."/>
            <person name="Kim S.B."/>
            <person name="Han K."/>
            <person name="Lee J."/>
            <person name="Park M."/>
            <person name="Lee H.A."/>
            <person name="Lee H.Y."/>
            <person name="Lee Y."/>
            <person name="Oh S."/>
            <person name="Lee J.H."/>
            <person name="Choi E."/>
            <person name="Choi E."/>
            <person name="Lee S.E."/>
            <person name="Jeon J."/>
            <person name="Kim H."/>
            <person name="Choi G."/>
            <person name="Song H."/>
            <person name="Lee J."/>
            <person name="Lee S.C."/>
            <person name="Kwon J.K."/>
            <person name="Lee H.Y."/>
            <person name="Koo N."/>
            <person name="Hong Y."/>
            <person name="Kim R.W."/>
            <person name="Kang W.H."/>
            <person name="Huh J.H."/>
            <person name="Kang B.C."/>
            <person name="Yang T.J."/>
            <person name="Lee Y.H."/>
            <person name="Bennetzen J.L."/>
            <person name="Choi D."/>
        </authorList>
    </citation>
    <scope>NUCLEOTIDE SEQUENCE [LARGE SCALE GENOMIC DNA]</scope>
    <source>
        <strain evidence="6">cv. CM334</strain>
    </source>
</reference>
<dbReference type="EMBL" id="AYRZ02000009">
    <property type="protein sequence ID" value="PHT72563.1"/>
    <property type="molecule type" value="Genomic_DNA"/>
</dbReference>
<proteinExistence type="predicted"/>
<gene>
    <name evidence="5" type="ORF">T459_23348</name>
</gene>
<dbReference type="InterPro" id="IPR012946">
    <property type="entry name" value="X8"/>
</dbReference>
<accession>A0A2G2YS44</accession>
<dbReference type="AlphaFoldDB" id="A0A2G2YS44"/>
<evidence type="ECO:0000256" key="3">
    <source>
        <dbReference type="SAM" id="SignalP"/>
    </source>
</evidence>
<keyword evidence="6" id="KW-1185">Reference proteome</keyword>
<evidence type="ECO:0000259" key="4">
    <source>
        <dbReference type="SMART" id="SM00768"/>
    </source>
</evidence>
<dbReference type="STRING" id="4072.A0A2G2YS44"/>
<reference evidence="5 6" key="1">
    <citation type="journal article" date="2014" name="Nat. Genet.">
        <title>Genome sequence of the hot pepper provides insights into the evolution of pungency in Capsicum species.</title>
        <authorList>
            <person name="Kim S."/>
            <person name="Park M."/>
            <person name="Yeom S.I."/>
            <person name="Kim Y.M."/>
            <person name="Lee J.M."/>
            <person name="Lee H.A."/>
            <person name="Seo E."/>
            <person name="Choi J."/>
            <person name="Cheong K."/>
            <person name="Kim K.T."/>
            <person name="Jung K."/>
            <person name="Lee G.W."/>
            <person name="Oh S.K."/>
            <person name="Bae C."/>
            <person name="Kim S.B."/>
            <person name="Lee H.Y."/>
            <person name="Kim S.Y."/>
            <person name="Kim M.S."/>
            <person name="Kang B.C."/>
            <person name="Jo Y.D."/>
            <person name="Yang H.B."/>
            <person name="Jeong H.J."/>
            <person name="Kang W.H."/>
            <person name="Kwon J.K."/>
            <person name="Shin C."/>
            <person name="Lim J.Y."/>
            <person name="Park J.H."/>
            <person name="Huh J.H."/>
            <person name="Kim J.S."/>
            <person name="Kim B.D."/>
            <person name="Cohen O."/>
            <person name="Paran I."/>
            <person name="Suh M.C."/>
            <person name="Lee S.B."/>
            <person name="Kim Y.K."/>
            <person name="Shin Y."/>
            <person name="Noh S.J."/>
            <person name="Park J."/>
            <person name="Seo Y.S."/>
            <person name="Kwon S.Y."/>
            <person name="Kim H.A."/>
            <person name="Park J.M."/>
            <person name="Kim H.J."/>
            <person name="Choi S.B."/>
            <person name="Bosland P.W."/>
            <person name="Reeves G."/>
            <person name="Jo S.H."/>
            <person name="Lee B.W."/>
            <person name="Cho H.T."/>
            <person name="Choi H.S."/>
            <person name="Lee M.S."/>
            <person name="Yu Y."/>
            <person name="Do Choi Y."/>
            <person name="Park B.S."/>
            <person name="van Deynze A."/>
            <person name="Ashrafi H."/>
            <person name="Hill T."/>
            <person name="Kim W.T."/>
            <person name="Pai H.S."/>
            <person name="Ahn H.K."/>
            <person name="Yeam I."/>
            <person name="Giovannoni J.J."/>
            <person name="Rose J.K."/>
            <person name="Sorensen I."/>
            <person name="Lee S.J."/>
            <person name="Kim R.W."/>
            <person name="Choi I.Y."/>
            <person name="Choi B.S."/>
            <person name="Lim J.S."/>
            <person name="Lee Y.H."/>
            <person name="Choi D."/>
        </authorList>
    </citation>
    <scope>NUCLEOTIDE SEQUENCE [LARGE SCALE GENOMIC DNA]</scope>
    <source>
        <strain evidence="6">cv. CM334</strain>
    </source>
</reference>
<dbReference type="PANTHER" id="PTHR31044">
    <property type="entry name" value="BETA-1,3 GLUCANASE"/>
    <property type="match status" value="1"/>
</dbReference>
<feature type="signal peptide" evidence="3">
    <location>
        <begin position="1"/>
        <end position="22"/>
    </location>
</feature>
<evidence type="ECO:0000256" key="1">
    <source>
        <dbReference type="ARBA" id="ARBA00022729"/>
    </source>
</evidence>
<organism evidence="5 6">
    <name type="scientific">Capsicum annuum</name>
    <name type="common">Capsicum pepper</name>
    <dbReference type="NCBI Taxonomy" id="4072"/>
    <lineage>
        <taxon>Eukaryota</taxon>
        <taxon>Viridiplantae</taxon>
        <taxon>Streptophyta</taxon>
        <taxon>Embryophyta</taxon>
        <taxon>Tracheophyta</taxon>
        <taxon>Spermatophyta</taxon>
        <taxon>Magnoliopsida</taxon>
        <taxon>eudicotyledons</taxon>
        <taxon>Gunneridae</taxon>
        <taxon>Pentapetalae</taxon>
        <taxon>asterids</taxon>
        <taxon>lamiids</taxon>
        <taxon>Solanales</taxon>
        <taxon>Solanaceae</taxon>
        <taxon>Solanoideae</taxon>
        <taxon>Capsiceae</taxon>
        <taxon>Capsicum</taxon>
    </lineage>
</organism>
<protein>
    <recommendedName>
        <fullName evidence="4">X8 domain-containing protein</fullName>
    </recommendedName>
</protein>
<dbReference type="InterPro" id="IPR044788">
    <property type="entry name" value="X8_dom_prot"/>
</dbReference>
<keyword evidence="1 3" id="KW-0732">Signal</keyword>
<feature type="region of interest" description="Disordered" evidence="2">
    <location>
        <begin position="153"/>
        <end position="226"/>
    </location>
</feature>
<evidence type="ECO:0000313" key="6">
    <source>
        <dbReference type="Proteomes" id="UP000222542"/>
    </source>
</evidence>
<evidence type="ECO:0000313" key="5">
    <source>
        <dbReference type="EMBL" id="PHT72563.1"/>
    </source>
</evidence>
<dbReference type="PANTHER" id="PTHR31044:SF135">
    <property type="entry name" value="X8 DOMAIN-CONTAINING PROTEIN"/>
    <property type="match status" value="1"/>
</dbReference>
<feature type="domain" description="X8" evidence="4">
    <location>
        <begin position="81"/>
        <end position="165"/>
    </location>
</feature>
<evidence type="ECO:0000256" key="2">
    <source>
        <dbReference type="SAM" id="MobiDB-lite"/>
    </source>
</evidence>
<name>A0A2G2YS44_CAPAN</name>
<feature type="chain" id="PRO_5013626204" description="X8 domain-containing protein" evidence="3">
    <location>
        <begin position="23"/>
        <end position="369"/>
    </location>
</feature>
<dbReference type="Gene3D" id="1.20.58.1040">
    <property type="match status" value="1"/>
</dbReference>
<sequence>MLKVIVVMTGIVVTVMMVVVDGGGSGCDVTLLDGPGTERHFELLYPNGTNVYGIDLSGKTPESEYKLLPRPRNNEPCKGKIWCVVGKRVNATELSEALTFACGQGNRTCDKTRPDGKCYKLNSLVLHANYASSSYWGQFKSSGGTCYFNGLSIPTKEDPNEPSDAINEPSNAIAEPSDATDEPSDTTTEPSDRTDEPFITTTKPSDNMDPKRREIESSPSKEISKATSLHPPLYELALQVLSQSKVEDNDNEHGDEECFKIYDPNASSPSTEELVKTFSIDSYSVWVFEAIPFLRQQVNYQEEVSCPRILRWLSVKIDENAKFLDLFNPLKEAMDVTVEATVEHHNITVDNLSTTSKDEKKVKSVSPEE</sequence>
<dbReference type="GO" id="GO:0009506">
    <property type="term" value="C:plasmodesma"/>
    <property type="evidence" value="ECO:0007669"/>
    <property type="project" value="UniProtKB-ARBA"/>
</dbReference>
<dbReference type="Gramene" id="PHT72563">
    <property type="protein sequence ID" value="PHT72563"/>
    <property type="gene ID" value="T459_23348"/>
</dbReference>
<dbReference type="SMART" id="SM00768">
    <property type="entry name" value="X8"/>
    <property type="match status" value="1"/>
</dbReference>
<dbReference type="Proteomes" id="UP000222542">
    <property type="component" value="Unassembled WGS sequence"/>
</dbReference>
<comment type="caution">
    <text evidence="5">The sequence shown here is derived from an EMBL/GenBank/DDBJ whole genome shotgun (WGS) entry which is preliminary data.</text>
</comment>
<dbReference type="Pfam" id="PF07983">
    <property type="entry name" value="X8"/>
    <property type="match status" value="1"/>
</dbReference>